<dbReference type="InterPro" id="IPR036389">
    <property type="entry name" value="RNase_III_sf"/>
</dbReference>
<reference evidence="3 4" key="1">
    <citation type="submission" date="2018-10" db="EMBL/GenBank/DDBJ databases">
        <title>Fifty Aureobasidium pullulans genomes reveal a recombining polyextremotolerant generalist.</title>
        <authorList>
            <person name="Gostincar C."/>
            <person name="Turk M."/>
            <person name="Zajc J."/>
            <person name="Gunde-Cimerman N."/>
        </authorList>
    </citation>
    <scope>NUCLEOTIDE SEQUENCE [LARGE SCALE GENOMIC DNA]</scope>
    <source>
        <strain evidence="3 4">EXF-6604</strain>
    </source>
</reference>
<dbReference type="SUPFAM" id="SSF69065">
    <property type="entry name" value="RNase III domain-like"/>
    <property type="match status" value="1"/>
</dbReference>
<feature type="compositionally biased region" description="Basic and acidic residues" evidence="1">
    <location>
        <begin position="216"/>
        <end position="231"/>
    </location>
</feature>
<dbReference type="AlphaFoldDB" id="A0A4S9L3I5"/>
<dbReference type="GO" id="GO:0004525">
    <property type="term" value="F:ribonuclease III activity"/>
    <property type="evidence" value="ECO:0007669"/>
    <property type="project" value="InterPro"/>
</dbReference>
<dbReference type="PROSITE" id="PS50142">
    <property type="entry name" value="RNASE_3_2"/>
    <property type="match status" value="1"/>
</dbReference>
<dbReference type="Proteomes" id="UP000306584">
    <property type="component" value="Unassembled WGS sequence"/>
</dbReference>
<dbReference type="Pfam" id="PF00636">
    <property type="entry name" value="Ribonuclease_3"/>
    <property type="match status" value="1"/>
</dbReference>
<evidence type="ECO:0000313" key="3">
    <source>
        <dbReference type="EMBL" id="THY23149.1"/>
    </source>
</evidence>
<organism evidence="3 4">
    <name type="scientific">Aureobasidium pullulans</name>
    <name type="common">Black yeast</name>
    <name type="synonym">Pullularia pullulans</name>
    <dbReference type="NCBI Taxonomy" id="5580"/>
    <lineage>
        <taxon>Eukaryota</taxon>
        <taxon>Fungi</taxon>
        <taxon>Dikarya</taxon>
        <taxon>Ascomycota</taxon>
        <taxon>Pezizomycotina</taxon>
        <taxon>Dothideomycetes</taxon>
        <taxon>Dothideomycetidae</taxon>
        <taxon>Dothideales</taxon>
        <taxon>Saccotheciaceae</taxon>
        <taxon>Aureobasidium</taxon>
    </lineage>
</organism>
<accession>A0A4S9L3I5</accession>
<feature type="region of interest" description="Disordered" evidence="1">
    <location>
        <begin position="209"/>
        <end position="234"/>
    </location>
</feature>
<dbReference type="InterPro" id="IPR000999">
    <property type="entry name" value="RNase_III_dom"/>
</dbReference>
<evidence type="ECO:0000259" key="2">
    <source>
        <dbReference type="PROSITE" id="PS50142"/>
    </source>
</evidence>
<proteinExistence type="predicted"/>
<sequence>MHAEVVGSLPEMHISLTDNPSPSVTNLSFAHDTLRNSHPLISMSIAMYKLKLERAEAIIGYHPRKPAQYYLWEALQVAGSGQNLIGGRRVYDGNKRLAIVGDAAMASAIVGPWYEQDDTLGAWDTKRQRLLSNANLARVAHETGLVGCMVVNPRNPVQASTKLAANLVEAVIGAVWLDSDESMSAVRQVMETLGLCLNGMTSKTNSSGCINTYDMQRPERGTYDKSQRDDQPAQSHLSCIADPWTRYLSCHALTSRLQIANV</sequence>
<name>A0A4S9L3I5_AURPU</name>
<dbReference type="SMART" id="SM00535">
    <property type="entry name" value="RIBOc"/>
    <property type="match status" value="1"/>
</dbReference>
<comment type="caution">
    <text evidence="3">The sequence shown here is derived from an EMBL/GenBank/DDBJ whole genome shotgun (WGS) entry which is preliminary data.</text>
</comment>
<evidence type="ECO:0000313" key="4">
    <source>
        <dbReference type="Proteomes" id="UP000306584"/>
    </source>
</evidence>
<gene>
    <name evidence="3" type="ORF">D6D01_06071</name>
</gene>
<feature type="domain" description="RNase III" evidence="2">
    <location>
        <begin position="52"/>
        <end position="180"/>
    </location>
</feature>
<protein>
    <recommendedName>
        <fullName evidence="2">RNase III domain-containing protein</fullName>
    </recommendedName>
</protein>
<dbReference type="EMBL" id="QZBD01000247">
    <property type="protein sequence ID" value="THY23149.1"/>
    <property type="molecule type" value="Genomic_DNA"/>
</dbReference>
<dbReference type="Gene3D" id="1.10.1520.10">
    <property type="entry name" value="Ribonuclease III domain"/>
    <property type="match status" value="1"/>
</dbReference>
<dbReference type="GO" id="GO:0006396">
    <property type="term" value="P:RNA processing"/>
    <property type="evidence" value="ECO:0007669"/>
    <property type="project" value="InterPro"/>
</dbReference>
<dbReference type="CDD" id="cd00593">
    <property type="entry name" value="RIBOc"/>
    <property type="match status" value="1"/>
</dbReference>
<evidence type="ECO:0000256" key="1">
    <source>
        <dbReference type="SAM" id="MobiDB-lite"/>
    </source>
</evidence>